<reference evidence="2" key="1">
    <citation type="journal article" date="2019" name="Sci. Rep.">
        <title>Draft genome of Tanacetum cinerariifolium, the natural source of mosquito coil.</title>
        <authorList>
            <person name="Yamashiro T."/>
            <person name="Shiraishi A."/>
            <person name="Satake H."/>
            <person name="Nakayama K."/>
        </authorList>
    </citation>
    <scope>NUCLEOTIDE SEQUENCE</scope>
</reference>
<organism evidence="2">
    <name type="scientific">Tanacetum cinerariifolium</name>
    <name type="common">Dalmatian daisy</name>
    <name type="synonym">Chrysanthemum cinerariifolium</name>
    <dbReference type="NCBI Taxonomy" id="118510"/>
    <lineage>
        <taxon>Eukaryota</taxon>
        <taxon>Viridiplantae</taxon>
        <taxon>Streptophyta</taxon>
        <taxon>Embryophyta</taxon>
        <taxon>Tracheophyta</taxon>
        <taxon>Spermatophyta</taxon>
        <taxon>Magnoliopsida</taxon>
        <taxon>eudicotyledons</taxon>
        <taxon>Gunneridae</taxon>
        <taxon>Pentapetalae</taxon>
        <taxon>asterids</taxon>
        <taxon>campanulids</taxon>
        <taxon>Asterales</taxon>
        <taxon>Asteraceae</taxon>
        <taxon>Asteroideae</taxon>
        <taxon>Anthemideae</taxon>
        <taxon>Anthemidinae</taxon>
        <taxon>Tanacetum</taxon>
    </lineage>
</organism>
<dbReference type="AlphaFoldDB" id="A0A6L2MJI6"/>
<comment type="caution">
    <text evidence="2">The sequence shown here is derived from an EMBL/GenBank/DDBJ whole genome shotgun (WGS) entry which is preliminary data.</text>
</comment>
<dbReference type="InterPro" id="IPR058594">
    <property type="entry name" value="PB1-like_dom_pln"/>
</dbReference>
<proteinExistence type="predicted"/>
<dbReference type="EMBL" id="BKCJ010006828">
    <property type="protein sequence ID" value="GEU74136.1"/>
    <property type="molecule type" value="Genomic_DNA"/>
</dbReference>
<sequence>MKIHHNVKFSKLPQRRYKFVELDYVDLVDSDMFFLYELCGMLKELGLRDNNKILFTHFKIPMMSFDDGLVPIIADHDVIELLNYVPECKEKEVYIETGVSLVEIHLVELAVSQSQSKGVGNGVVIEEIVKDNVVSSSEKDSKLFMLEWFGMGKEEVVSRSGKESRNSEDVGNLDCDNEVPITNPFSFRDLMEDSDVDVYDVSNKHENVDGVQEQTTFGAQVDPAQDVDEEVVEREEIIVEEEEEKEGFVEDNEDSDFDMDAKKLPYLEPEEFGHDVIDMDELNNGDKGDDENAPHPRKRIFQEIRIEYAGKLSQGELQVFKCDNVRVKAKCFGTVVGGELLLMRHSGGGDDEYSDGARLWSPSQDPTIEVVVNTQSVWIQLLI</sequence>
<feature type="domain" description="PB1-like" evidence="1">
    <location>
        <begin position="2"/>
        <end position="96"/>
    </location>
</feature>
<dbReference type="Pfam" id="PF26130">
    <property type="entry name" value="PB1-like"/>
    <property type="match status" value="1"/>
</dbReference>
<evidence type="ECO:0000313" key="2">
    <source>
        <dbReference type="EMBL" id="GEU74136.1"/>
    </source>
</evidence>
<gene>
    <name evidence="2" type="ORF">Tci_046114</name>
</gene>
<protein>
    <recommendedName>
        <fullName evidence="1">PB1-like domain-containing protein</fullName>
    </recommendedName>
</protein>
<accession>A0A6L2MJI6</accession>
<name>A0A6L2MJI6_TANCI</name>
<evidence type="ECO:0000259" key="1">
    <source>
        <dbReference type="Pfam" id="PF26130"/>
    </source>
</evidence>